<reference evidence="2" key="1">
    <citation type="journal article" date="2020" name="Stud. Mycol.">
        <title>101 Dothideomycetes genomes: a test case for predicting lifestyles and emergence of pathogens.</title>
        <authorList>
            <person name="Haridas S."/>
            <person name="Albert R."/>
            <person name="Binder M."/>
            <person name="Bloem J."/>
            <person name="Labutti K."/>
            <person name="Salamov A."/>
            <person name="Andreopoulos B."/>
            <person name="Baker S."/>
            <person name="Barry K."/>
            <person name="Bills G."/>
            <person name="Bluhm B."/>
            <person name="Cannon C."/>
            <person name="Castanera R."/>
            <person name="Culley D."/>
            <person name="Daum C."/>
            <person name="Ezra D."/>
            <person name="Gonzalez J."/>
            <person name="Henrissat B."/>
            <person name="Kuo A."/>
            <person name="Liang C."/>
            <person name="Lipzen A."/>
            <person name="Lutzoni F."/>
            <person name="Magnuson J."/>
            <person name="Mondo S."/>
            <person name="Nolan M."/>
            <person name="Ohm R."/>
            <person name="Pangilinan J."/>
            <person name="Park H.-J."/>
            <person name="Ramirez L."/>
            <person name="Alfaro M."/>
            <person name="Sun H."/>
            <person name="Tritt A."/>
            <person name="Yoshinaga Y."/>
            <person name="Zwiers L.-H."/>
            <person name="Turgeon B."/>
            <person name="Goodwin S."/>
            <person name="Spatafora J."/>
            <person name="Crous P."/>
            <person name="Grigoriev I."/>
        </authorList>
    </citation>
    <scope>NUCLEOTIDE SEQUENCE</scope>
    <source>
        <strain evidence="2">CBS 115976</strain>
    </source>
</reference>
<organism evidence="2 3">
    <name type="scientific">Microthyrium microscopicum</name>
    <dbReference type="NCBI Taxonomy" id="703497"/>
    <lineage>
        <taxon>Eukaryota</taxon>
        <taxon>Fungi</taxon>
        <taxon>Dikarya</taxon>
        <taxon>Ascomycota</taxon>
        <taxon>Pezizomycotina</taxon>
        <taxon>Dothideomycetes</taxon>
        <taxon>Dothideomycetes incertae sedis</taxon>
        <taxon>Microthyriales</taxon>
        <taxon>Microthyriaceae</taxon>
        <taxon>Microthyrium</taxon>
    </lineage>
</organism>
<evidence type="ECO:0000256" key="1">
    <source>
        <dbReference type="SAM" id="MobiDB-lite"/>
    </source>
</evidence>
<evidence type="ECO:0000313" key="3">
    <source>
        <dbReference type="Proteomes" id="UP000799302"/>
    </source>
</evidence>
<dbReference type="EMBL" id="MU004230">
    <property type="protein sequence ID" value="KAF2675046.1"/>
    <property type="molecule type" value="Genomic_DNA"/>
</dbReference>
<dbReference type="AlphaFoldDB" id="A0A6A6UTF0"/>
<proteinExistence type="predicted"/>
<dbReference type="Proteomes" id="UP000799302">
    <property type="component" value="Unassembled WGS sequence"/>
</dbReference>
<feature type="region of interest" description="Disordered" evidence="1">
    <location>
        <begin position="1"/>
        <end position="34"/>
    </location>
</feature>
<sequence>MGQVRGPKETCHRIHEEANGNKKSKDKSSDKLGGLERLRGIPSVNTPYSRHLFQQHYRSRKYQTADGGLAIHIDNGASISNNWRVMEGVKLGRQAHAPSFHPLHALHQLRLTCFRGRSIYYLPPSTLYGMDFWISIDSTTVPQSRQNPPVAAASSLSPILIRSPVNPARCFHLLVPSDAKSPDGMTRSDLDSVVTTDRFLSLGWS</sequence>
<keyword evidence="3" id="KW-1185">Reference proteome</keyword>
<gene>
    <name evidence="2" type="ORF">BT63DRAFT_450030</name>
</gene>
<evidence type="ECO:0000313" key="2">
    <source>
        <dbReference type="EMBL" id="KAF2675046.1"/>
    </source>
</evidence>
<accession>A0A6A6UTF0</accession>
<feature type="compositionally biased region" description="Basic and acidic residues" evidence="1">
    <location>
        <begin position="1"/>
        <end position="20"/>
    </location>
</feature>
<protein>
    <submittedName>
        <fullName evidence="2">Uncharacterized protein</fullName>
    </submittedName>
</protein>
<name>A0A6A6UTF0_9PEZI</name>